<evidence type="ECO:0000313" key="2">
    <source>
        <dbReference type="EnsemblPlants" id="cds.novel_model_6509_5bd9a17a"/>
    </source>
</evidence>
<sequence>MNSDDATSPPAGTSSNQDSSSSNRRACFAKPWAAKFSERATWDKTAPGNLDNKAITSSNNVPSSLKYFFPLLMAVTKANESE</sequence>
<evidence type="ECO:0000256" key="1">
    <source>
        <dbReference type="SAM" id="MobiDB-lite"/>
    </source>
</evidence>
<evidence type="ECO:0000313" key="3">
    <source>
        <dbReference type="Proteomes" id="UP000596661"/>
    </source>
</evidence>
<keyword evidence="3" id="KW-1185">Reference proteome</keyword>
<proteinExistence type="predicted"/>
<feature type="compositionally biased region" description="Low complexity" evidence="1">
    <location>
        <begin position="14"/>
        <end position="23"/>
    </location>
</feature>
<dbReference type="AlphaFoldDB" id="A0A803R8Y4"/>
<dbReference type="Proteomes" id="UP000596661">
    <property type="component" value="Chromosome 7"/>
</dbReference>
<accession>A0A803R8Y4</accession>
<feature type="region of interest" description="Disordered" evidence="1">
    <location>
        <begin position="1"/>
        <end position="26"/>
    </location>
</feature>
<dbReference type="Gramene" id="novel_model_6509_5bd9a17a">
    <property type="protein sequence ID" value="cds.novel_model_6509_5bd9a17a"/>
    <property type="gene ID" value="novel_gene_3412_5bd9a17a"/>
</dbReference>
<reference evidence="2" key="1">
    <citation type="submission" date="2018-11" db="EMBL/GenBank/DDBJ databases">
        <authorList>
            <person name="Grassa J C."/>
        </authorList>
    </citation>
    <scope>NUCLEOTIDE SEQUENCE [LARGE SCALE GENOMIC DNA]</scope>
</reference>
<reference evidence="2" key="2">
    <citation type="submission" date="2021-03" db="UniProtKB">
        <authorList>
            <consortium name="EnsemblPlants"/>
        </authorList>
    </citation>
    <scope>IDENTIFICATION</scope>
</reference>
<protein>
    <submittedName>
        <fullName evidence="2">Uncharacterized protein</fullName>
    </submittedName>
</protein>
<dbReference type="EMBL" id="UZAU01000675">
    <property type="status" value="NOT_ANNOTATED_CDS"/>
    <property type="molecule type" value="Genomic_DNA"/>
</dbReference>
<dbReference type="EnsemblPlants" id="novel_model_6509_5bd9a17a">
    <property type="protein sequence ID" value="cds.novel_model_6509_5bd9a17a"/>
    <property type="gene ID" value="novel_gene_3412_5bd9a17a"/>
</dbReference>
<name>A0A803R8Y4_CANSA</name>
<organism evidence="2 3">
    <name type="scientific">Cannabis sativa</name>
    <name type="common">Hemp</name>
    <name type="synonym">Marijuana</name>
    <dbReference type="NCBI Taxonomy" id="3483"/>
    <lineage>
        <taxon>Eukaryota</taxon>
        <taxon>Viridiplantae</taxon>
        <taxon>Streptophyta</taxon>
        <taxon>Embryophyta</taxon>
        <taxon>Tracheophyta</taxon>
        <taxon>Spermatophyta</taxon>
        <taxon>Magnoliopsida</taxon>
        <taxon>eudicotyledons</taxon>
        <taxon>Gunneridae</taxon>
        <taxon>Pentapetalae</taxon>
        <taxon>rosids</taxon>
        <taxon>fabids</taxon>
        <taxon>Rosales</taxon>
        <taxon>Cannabaceae</taxon>
        <taxon>Cannabis</taxon>
    </lineage>
</organism>
<feature type="compositionally biased region" description="Polar residues" evidence="1">
    <location>
        <begin position="1"/>
        <end position="13"/>
    </location>
</feature>